<comment type="caution">
    <text evidence="1">The sequence shown here is derived from an EMBL/GenBank/DDBJ whole genome shotgun (WGS) entry which is preliminary data.</text>
</comment>
<dbReference type="Proteomes" id="UP001056778">
    <property type="component" value="Chromosome 5"/>
</dbReference>
<accession>A0ACB9T5F1</accession>
<evidence type="ECO:0000313" key="2">
    <source>
        <dbReference type="Proteomes" id="UP001056778"/>
    </source>
</evidence>
<protein>
    <submittedName>
        <fullName evidence="1">Ring finger protein 37</fullName>
    </submittedName>
</protein>
<reference evidence="1" key="1">
    <citation type="submission" date="2022-04" db="EMBL/GenBank/DDBJ databases">
        <title>Chromosome-scale genome assembly of Holotrichia oblita Faldermann.</title>
        <authorList>
            <person name="Rongchong L."/>
        </authorList>
    </citation>
    <scope>NUCLEOTIDE SEQUENCE</scope>
    <source>
        <strain evidence="1">81SQS9</strain>
    </source>
</reference>
<sequence length="419" mass="47658">MYNFLDPILLPKVTTKCSAMDRYEVDNLISADYLVKSRGFIAYTTMKPPIEIDFKLICNASLSHIIISSKLGSHKSSGVEILVKNTNCDFVSICKAFYEENGVVFCNSRYYSKTKPPINNNGYHMSYFKSNEFRAFINADTIRVRILRTDGTVPCLAAVEIWGNISKSCSFDTAKTIRRLVGKNKPTLQDTVLEDANKIDCKTFEIPDDFKDALTYDLMAIPLTLPSGHTIDQSTLEKCLATDASCGRHGCDPFTGLRYTEKRKPVLNVALKTRIDMFLLSNSHLPEMFSVKRTLGNKDYKISSTNQKFDETRNYSDISHVSKKIKLACDNSDSSSLDDAIRNALSNKDFVRFTNTSSDIEKEHVNENICINCSKEENLYLLPCKHLYCRTCLLNIESKFKCKNCDIEFLREDLQKYHC</sequence>
<organism evidence="1 2">
    <name type="scientific">Holotrichia oblita</name>
    <name type="common">Chafer beetle</name>
    <dbReference type="NCBI Taxonomy" id="644536"/>
    <lineage>
        <taxon>Eukaryota</taxon>
        <taxon>Metazoa</taxon>
        <taxon>Ecdysozoa</taxon>
        <taxon>Arthropoda</taxon>
        <taxon>Hexapoda</taxon>
        <taxon>Insecta</taxon>
        <taxon>Pterygota</taxon>
        <taxon>Neoptera</taxon>
        <taxon>Endopterygota</taxon>
        <taxon>Coleoptera</taxon>
        <taxon>Polyphaga</taxon>
        <taxon>Scarabaeiformia</taxon>
        <taxon>Scarabaeidae</taxon>
        <taxon>Melolonthinae</taxon>
        <taxon>Holotrichia</taxon>
    </lineage>
</organism>
<keyword evidence="2" id="KW-1185">Reference proteome</keyword>
<proteinExistence type="predicted"/>
<dbReference type="EMBL" id="CM043019">
    <property type="protein sequence ID" value="KAI4462038.1"/>
    <property type="molecule type" value="Genomic_DNA"/>
</dbReference>
<name>A0ACB9T5F1_HOLOL</name>
<gene>
    <name evidence="1" type="ORF">MML48_5g00016767</name>
</gene>
<evidence type="ECO:0000313" key="1">
    <source>
        <dbReference type="EMBL" id="KAI4462038.1"/>
    </source>
</evidence>